<dbReference type="CDD" id="cd11304">
    <property type="entry name" value="Cadherin_repeat"/>
    <property type="match status" value="1"/>
</dbReference>
<evidence type="ECO:0000259" key="2">
    <source>
        <dbReference type="PROSITE" id="PS50268"/>
    </source>
</evidence>
<dbReference type="NCBIfam" id="TIGR04131">
    <property type="entry name" value="Bac_Flav_CTERM"/>
    <property type="match status" value="1"/>
</dbReference>
<feature type="domain" description="Cadherin" evidence="2">
    <location>
        <begin position="1173"/>
        <end position="1270"/>
    </location>
</feature>
<dbReference type="InterPro" id="IPR006644">
    <property type="entry name" value="Cadg"/>
</dbReference>
<dbReference type="InterPro" id="IPR002126">
    <property type="entry name" value="Cadherin-like_dom"/>
</dbReference>
<accession>A0ABP8B8X0</accession>
<gene>
    <name evidence="3" type="ORF">GCM10022289_13500</name>
</gene>
<reference evidence="4" key="1">
    <citation type="journal article" date="2019" name="Int. J. Syst. Evol. Microbiol.">
        <title>The Global Catalogue of Microorganisms (GCM) 10K type strain sequencing project: providing services to taxonomists for standard genome sequencing and annotation.</title>
        <authorList>
            <consortium name="The Broad Institute Genomics Platform"/>
            <consortium name="The Broad Institute Genome Sequencing Center for Infectious Disease"/>
            <person name="Wu L."/>
            <person name="Ma J."/>
        </authorList>
    </citation>
    <scope>NUCLEOTIDE SEQUENCE [LARGE SCALE GENOMIC DNA]</scope>
    <source>
        <strain evidence="4">JCM 17626</strain>
    </source>
</reference>
<dbReference type="Gene3D" id="2.60.40.1200">
    <property type="match status" value="3"/>
</dbReference>
<dbReference type="Pfam" id="PF17892">
    <property type="entry name" value="Cadherin_5"/>
    <property type="match status" value="4"/>
</dbReference>
<name>A0ABP8B8X0_9SPHI</name>
<dbReference type="Proteomes" id="UP001501772">
    <property type="component" value="Unassembled WGS sequence"/>
</dbReference>
<dbReference type="Gene3D" id="3.30.390.10">
    <property type="entry name" value="Enolase-like, N-terminal domain"/>
    <property type="match status" value="1"/>
</dbReference>
<dbReference type="Pfam" id="PF02746">
    <property type="entry name" value="MR_MLE_N"/>
    <property type="match status" value="1"/>
</dbReference>
<dbReference type="Gene3D" id="2.40.50.290">
    <property type="match status" value="2"/>
</dbReference>
<dbReference type="InterPro" id="IPR036849">
    <property type="entry name" value="Enolase-like_C_sf"/>
</dbReference>
<dbReference type="Pfam" id="PF13585">
    <property type="entry name" value="CHU_C"/>
    <property type="match status" value="1"/>
</dbReference>
<dbReference type="InterPro" id="IPR010221">
    <property type="entry name" value="VCBS_dom"/>
</dbReference>
<comment type="caution">
    <text evidence="3">The sequence shown here is derived from an EMBL/GenBank/DDBJ whole genome shotgun (WGS) entry which is preliminary data.</text>
</comment>
<organism evidence="3 4">
    <name type="scientific">Pedobacter jeongneungensis</name>
    <dbReference type="NCBI Taxonomy" id="947309"/>
    <lineage>
        <taxon>Bacteria</taxon>
        <taxon>Pseudomonadati</taxon>
        <taxon>Bacteroidota</taxon>
        <taxon>Sphingobacteriia</taxon>
        <taxon>Sphingobacteriales</taxon>
        <taxon>Sphingobacteriaceae</taxon>
        <taxon>Pedobacter</taxon>
    </lineage>
</organism>
<feature type="region of interest" description="Disordered" evidence="1">
    <location>
        <begin position="2187"/>
        <end position="2215"/>
    </location>
</feature>
<feature type="domain" description="Cadherin" evidence="2">
    <location>
        <begin position="1355"/>
        <end position="1452"/>
    </location>
</feature>
<dbReference type="SUPFAM" id="SSF49313">
    <property type="entry name" value="Cadherin-like"/>
    <property type="match status" value="12"/>
</dbReference>
<protein>
    <recommendedName>
        <fullName evidence="2">Cadherin domain-containing protein</fullName>
    </recommendedName>
</protein>
<dbReference type="InterPro" id="IPR026341">
    <property type="entry name" value="T9SS_type_B"/>
</dbReference>
<sequence length="2520" mass="259517">MKITDVKVWLVEGVKYNWTLLKIYTDTGHTGVGEATNWPGSPIVFEAAKHVGQRIIGLDPMKTDFIWTKLYRDLNWMGPFGASMCAISGIDMALLDLKAKVLGVPCYELLGGAFRTDILLYANYWFTGGGHNTEDYATQAKKVKAAGFTGLKFDPFAHNTATLNIQSNGNYTFVPSANYNGTVPVITYTVSDGNGGATNGTLSITVSPVNDPPIVADIDKTGVNAGAEDTPLAFTTNNFTDKFTDIDGDALVNIRIETLPANGRLQINNGGTVTDVTAGQVILLADLDKLTFVPDADWNGTTSFKWNGSDGSLYALTAEDVFVEIKAENDSPLVNNETETIPEDSPGIIKTAAAGLLSNDSDVDGNPLSITSFSIAGFGTYPVTPGVPGAFDIPNAGKITIESTGAYSFVPLANYNGNVPAITYVVNDGQGQTNSTANGTLNINVTAVNDAPVAQADNGTTSEDQVLTVNALAGLLANDTDVDGPVTVTGFTVSGITTVVSPATEGSVIIPNVGTLTIRADGSYTFAPVANYAGNVPAVLYTISDGTLTATANLNIRVTEVNDIPVGNPDVATILEDGNLAKTAANGVLSNDTDADGDVLTVTGFTYPGIGTVVPVTGQAYLMQDLTDPLNPIAFGTLTINTDGSYSFTPAPNYSGALPVVTYTLSDGRGGTATSTLTITITPVNDAPVAKNDNGVTDEDVPLTITAENGLLKNDTDVEKDALTVTGFSVAGITDTPTPGQPFTISNVGTITINTDGSYTFIPNANYNGDVPLISYSITDGKGGVSTATLSIKVNSVNDAPTGTAIPTEIITNEDTPQSGRINGADVDGDPLTYTLSLPPANGTIVFNADGTYVYTPNKDYNGPEKIEVTIKDNNGGSVVITVPITVNPVNDVPVATALPITTPEDTPKIDKVTATDVEDNLAGKPLSYVVTTQPAHGTVTINADGTYTYTPVPDYNGADAFVVTVTDSDGATTAVNIPVTVTSVNDAPVISAVSAVNTPEDTPQNGKITATDADGDILTYTVSTQPMHGKLTFNSDGTYTYTPDPNYNGPDSFTVTVSDNNGGTVNETIPVTVTPVNDVPVISSPAMITAEDTPKSSTITATDVDGDALTYLVTTRPSHGTVILNADGTYTYTPNPDYNGNDSFSVTVSDGKGGSAKVTIPITVTPVNDAPVASSPAISTAEDKPKTGKITATDVDGNTLNYTVSTQPLHGTVILNADGTYTYTPKPDYNGQDSFTVTVSDGNGGTITVTIPVTVTPVNDAPVASSPAITTAEDSPKTGVITATDADGDALTYAITTQPLHGTVILNADGTYTYTPNPDYNGQDSFTVTVSDGNGGTTTVTIPVTVTPVNDAPVASSPAISTTEDTPKTGTITATDVDGDALTYAITTQPLHGTVTLNADGTYTYTPNPDYNGQDSFTVTVSDGNGGTTTVTISVTVTPVNDAPVASSPAITTAEDSPKTGTITATDVDGDALTYAITTQPLHGTVTLNADGTYTYTPNPDYNGQDSFIVTVSDGNGGTTTVTIPVTITPVNDAPVASSPAISTTEDTPKTGTITATDVDGDALTYAITTQPLHGTVTLNTDGTYTYTPNPDYNGQDSFTVTVSDGNGGTTTVAIPVTVTPVNDAPVVSSPAISTAEDTPKTGIITATDVDGDALTYAITTQPLHGTVTLNADGTYTYTPNPDYNGQDSFIVTVSDGNGGTTTITIPVTITPINDVPVASSPAITTNKNTPVNGTITATDADGDPLSFALTTLPAHGTVVVNPDGTYTYTPANSYSGTDVFTVTVSDGKGGTTTVTINVTVNPTNVAPVASAPAITTNKNTPVNGTITATDADGDPLSFAVTTPPAHGTVVVNPDGTYTYTPANNYSGTDVFTVTVSDGKGGTTTVTINVTVNPTNVAPVVSAPAITTPENIPVNGTITASDADGDPLTLTVSTLPAHGTVTVNPDGTYTYTPTAGYVGNDTFTVTVSDGKGGTTTVTIPVNITLVAAPAINFTKVATNSVSKVGDVINYNIVVTNTGNVTLTNVAVTDAGADAGSITPAGIVSLLPGASVTVTAKHTVTLTEVNAGSFTNQASATAQTPGGTTISKLSDDPNTPAAGDATITVIAPASAITLVKTGTLSADGNSITYNFIIRNSGNVTLHVVNLLDAKLGLNKTYSGNVAPGGTITDTYVYQLTQADKDAGSVTNSANVSARTPANLPVSDVSGTAENNDAPTVTQVPNAGSIALVKTSVFNGNKVTYTFTIKNTGTITLNTITLTDARLGLNNKVVTVAGGLAPGATTTDVEVYTLTQADKDLGTVTNTATVNAKTLGGANVSDVSGTAETNNTPTVTTFPKSPAAVDDKAQTVANAPVVINVLANDDPGNSTFDKLTVEIVSQPKYGTVKVNADGTVTYTPDPGYVGDDVFTYRVKDAYGYYTNVASVTLTANFTGITIPNLFTPNGDGINDTFEIIGLNQYQASELQIVNRWGNEVFHAKGYQNNWTGEGLNEGTYYYLLRVKKANSEEFEVYKGYITLIRAFKK</sequence>
<dbReference type="InterPro" id="IPR015919">
    <property type="entry name" value="Cadherin-like_sf"/>
</dbReference>
<dbReference type="RefSeq" id="WP_344850576.1">
    <property type="nucleotide sequence ID" value="NZ_BAABBY010000003.1"/>
</dbReference>
<dbReference type="InterPro" id="IPR055354">
    <property type="entry name" value="DUF7507"/>
</dbReference>
<dbReference type="Gene3D" id="3.20.20.120">
    <property type="entry name" value="Enolase-like C-terminal domain"/>
    <property type="match status" value="1"/>
</dbReference>
<dbReference type="Pfam" id="PF17803">
    <property type="entry name" value="Cadherin_4"/>
    <property type="match status" value="2"/>
</dbReference>
<dbReference type="Pfam" id="PF24346">
    <property type="entry name" value="DUF7507"/>
    <property type="match status" value="3"/>
</dbReference>
<dbReference type="NCBIfam" id="NF012211">
    <property type="entry name" value="tand_rpt_95"/>
    <property type="match status" value="19"/>
</dbReference>
<dbReference type="SUPFAM" id="SSF51604">
    <property type="entry name" value="Enolase C-terminal domain-like"/>
    <property type="match status" value="1"/>
</dbReference>
<evidence type="ECO:0000313" key="3">
    <source>
        <dbReference type="EMBL" id="GAA4200928.1"/>
    </source>
</evidence>
<feature type="domain" description="Cadherin" evidence="2">
    <location>
        <begin position="1537"/>
        <end position="1634"/>
    </location>
</feature>
<dbReference type="InterPro" id="IPR040853">
    <property type="entry name" value="RapA2_cadherin-like"/>
</dbReference>
<dbReference type="NCBIfam" id="TIGR01965">
    <property type="entry name" value="VCBS_repeat"/>
    <property type="match status" value="12"/>
</dbReference>
<feature type="domain" description="Cadherin" evidence="2">
    <location>
        <begin position="1264"/>
        <end position="1361"/>
    </location>
</feature>
<proteinExistence type="predicted"/>
<feature type="domain" description="Cadherin" evidence="2">
    <location>
        <begin position="1446"/>
        <end position="1543"/>
    </location>
</feature>
<dbReference type="SMART" id="SM00112">
    <property type="entry name" value="CA"/>
    <property type="match status" value="7"/>
</dbReference>
<dbReference type="Gene3D" id="2.60.40.3440">
    <property type="match status" value="14"/>
</dbReference>
<dbReference type="InterPro" id="IPR013341">
    <property type="entry name" value="Mandelate_racemase_N_dom"/>
</dbReference>
<feature type="domain" description="Cadherin" evidence="2">
    <location>
        <begin position="991"/>
        <end position="1088"/>
    </location>
</feature>
<evidence type="ECO:0000313" key="4">
    <source>
        <dbReference type="Proteomes" id="UP001501772"/>
    </source>
</evidence>
<dbReference type="Pfam" id="PF17963">
    <property type="entry name" value="Big_9"/>
    <property type="match status" value="14"/>
</dbReference>
<feature type="domain" description="Cadherin" evidence="2">
    <location>
        <begin position="1628"/>
        <end position="1725"/>
    </location>
</feature>
<feature type="compositionally biased region" description="Polar residues" evidence="1">
    <location>
        <begin position="2204"/>
        <end position="2215"/>
    </location>
</feature>
<feature type="domain" description="Cadherin" evidence="2">
    <location>
        <begin position="1821"/>
        <end position="1907"/>
    </location>
</feature>
<feature type="domain" description="Cadherin" evidence="2">
    <location>
        <begin position="1092"/>
        <end position="1179"/>
    </location>
</feature>
<dbReference type="InterPro" id="IPR029017">
    <property type="entry name" value="Enolase-like_N"/>
</dbReference>
<dbReference type="InterPro" id="IPR041690">
    <property type="entry name" value="Cadherin_5"/>
</dbReference>
<dbReference type="PANTHER" id="PTHR45739">
    <property type="entry name" value="MATRIX PROTEIN, PUTATIVE-RELATED"/>
    <property type="match status" value="1"/>
</dbReference>
<dbReference type="EMBL" id="BAABBY010000003">
    <property type="protein sequence ID" value="GAA4200928.1"/>
    <property type="molecule type" value="Genomic_DNA"/>
</dbReference>
<dbReference type="PROSITE" id="PS50268">
    <property type="entry name" value="CADHERIN_2"/>
    <property type="match status" value="10"/>
</dbReference>
<dbReference type="SUPFAM" id="SSF54826">
    <property type="entry name" value="Enolase N-terminal domain-like"/>
    <property type="match status" value="1"/>
</dbReference>
<feature type="domain" description="Cadherin" evidence="2">
    <location>
        <begin position="895"/>
        <end position="991"/>
    </location>
</feature>
<evidence type="ECO:0000256" key="1">
    <source>
        <dbReference type="SAM" id="MobiDB-lite"/>
    </source>
</evidence>
<dbReference type="PANTHER" id="PTHR45739:SF11">
    <property type="entry name" value="FRAS1-RELATED EXTRACELLULAR MATRIX PROTEIN 1-LIKE ISOFORM X1"/>
    <property type="match status" value="1"/>
</dbReference>
<keyword evidence="4" id="KW-1185">Reference proteome</keyword>
<dbReference type="SMART" id="SM00736">
    <property type="entry name" value="CADG"/>
    <property type="match status" value="8"/>
</dbReference>
<dbReference type="InterPro" id="IPR051561">
    <property type="entry name" value="FRAS1_ECM"/>
</dbReference>